<dbReference type="AGR" id="Xenbase:XB-GENE-17336479"/>
<organism evidence="14 15">
    <name type="scientific">Xenopus laevis</name>
    <name type="common">African clawed frog</name>
    <dbReference type="NCBI Taxonomy" id="8355"/>
    <lineage>
        <taxon>Eukaryota</taxon>
        <taxon>Metazoa</taxon>
        <taxon>Chordata</taxon>
        <taxon>Craniata</taxon>
        <taxon>Vertebrata</taxon>
        <taxon>Euteleostomi</taxon>
        <taxon>Amphibia</taxon>
        <taxon>Batrachia</taxon>
        <taxon>Anura</taxon>
        <taxon>Pipoidea</taxon>
        <taxon>Pipidae</taxon>
        <taxon>Xenopodinae</taxon>
        <taxon>Xenopus</taxon>
        <taxon>Xenopus</taxon>
    </lineage>
</organism>
<sequence length="889" mass="97183">MGMPGGRQRLRAIICLWCWLQAMCSMQDLDPKGANVCKSESVTKGLVCCPGWRQEGRACTVAICKGEDTCQTDEVCIRPGVCRCKPGYFGASCNSRCPDQYWGSDCKQSCSCFPNGKCDPVNGQCTCNPNRWGPNCQHPCPCFKHGTCDPLTGTCHCEHGWWTPYCSKPCHCNLQTSRCSQATGQCICDTGWWGLKCSVRCNCNNSPCLQTNGKCKCQEGWWGESCEHQCDCLHGKCNPLNGKCDCNVGYQGPSCADLCAPGTYGTNCKNRCGHCKQGQICSPVDGLCLSCDPGYNGTRCNQPCLPGYHGENCEQRCPKCRGTEECNRETGTCAHCDAGTLGPRCDSKCPPESYGERCQYLCPVCIHGTCDPKTGECICDTGYWKHSCNETCPHGYFGSNCSSTCECGGGPCSPVYGTCQWTSNQKGALIAGILVPVLCFLFLLCCCCCCGTDQSDSKDRVSQEGGSCSRMKHNFQGTLANISSLLPCCSVGNTKLSWVTVSHHDAELPFNHSFIESPSTGWMSENSFSSFESDEGGPVYCVPPREGISIADLDGFQEISSKCNVFPDSLAFNADDVSQPFSIPRTSSIAKAKRPSVSFAEGTKFGSRRASATETPNLARKPKLALSLPKLPSIQSQPINGDDPTHSEQANDFYEKVCINQEPEDHPRLHRNVPVGRRRTMSNAQKVTLKSEVAESSVIENVYDTKRKSTGVTTVYLSVGPPKKIYKPRRRSEGNIDGAVQAVLKRLGSFQKGIPKPVRKNLQTSNTKITPSKICEEEGFTIDNKTPISPSAKFQDNQAMKNVMSTSSILKKIPTRAEEGTECVHTSDKLENMYSNLTEPVALLEQAEYAEHFYHTTENTDSEPKYENISVAKCNKINDLEASSLYEDA</sequence>
<keyword evidence="3" id="KW-0597">Phosphoprotein</keyword>
<evidence type="ECO:0000256" key="13">
    <source>
        <dbReference type="PROSITE-ProRule" id="PRU00076"/>
    </source>
</evidence>
<evidence type="ECO:0000256" key="7">
    <source>
        <dbReference type="ARBA" id="ARBA00022889"/>
    </source>
</evidence>
<protein>
    <submittedName>
        <fullName evidence="15">Scavenger receptor class F member 1</fullName>
    </submittedName>
</protein>
<gene>
    <name evidence="15 16" type="primary">scarf1.L</name>
</gene>
<keyword evidence="11 15" id="KW-0675">Receptor</keyword>
<dbReference type="Pfam" id="PF00053">
    <property type="entry name" value="EGF_laminin"/>
    <property type="match status" value="2"/>
</dbReference>
<evidence type="ECO:0000256" key="3">
    <source>
        <dbReference type="ARBA" id="ARBA00022553"/>
    </source>
</evidence>
<dbReference type="Gene3D" id="2.170.300.10">
    <property type="entry name" value="Tie2 ligand-binding domain superfamily"/>
    <property type="match status" value="3"/>
</dbReference>
<dbReference type="Xenbase" id="XB-GENE-17336479">
    <property type="gene designation" value="scarf1.L"/>
</dbReference>
<keyword evidence="6" id="KW-0677">Repeat</keyword>
<dbReference type="CDD" id="cd00055">
    <property type="entry name" value="EGF_Lam"/>
    <property type="match status" value="2"/>
</dbReference>
<keyword evidence="12" id="KW-0325">Glycoprotein</keyword>
<dbReference type="FunFam" id="2.170.300.10:FF:000013">
    <property type="entry name" value="Scavenger receptor class F, member 2"/>
    <property type="match status" value="1"/>
</dbReference>
<keyword evidence="2 13" id="KW-0245">EGF-like domain</keyword>
<keyword evidence="9" id="KW-0472">Membrane</keyword>
<evidence type="ECO:0000313" key="15">
    <source>
        <dbReference type="RefSeq" id="XP_018101766.1"/>
    </source>
</evidence>
<dbReference type="KEGG" id="xla:108708026"/>
<feature type="disulfide bond" evidence="13">
    <location>
        <begin position="84"/>
        <end position="93"/>
    </location>
</feature>
<evidence type="ECO:0000256" key="9">
    <source>
        <dbReference type="ARBA" id="ARBA00023136"/>
    </source>
</evidence>
<reference evidence="15" key="1">
    <citation type="submission" date="2025-08" db="UniProtKB">
        <authorList>
            <consortium name="RefSeq"/>
        </authorList>
    </citation>
    <scope>IDENTIFICATION</scope>
    <source>
        <strain evidence="15">J_2021</strain>
        <tissue evidence="15">Erythrocytes</tissue>
    </source>
</reference>
<dbReference type="RefSeq" id="XP_018101766.1">
    <property type="nucleotide sequence ID" value="XM_018246277.2"/>
</dbReference>
<evidence type="ECO:0000256" key="5">
    <source>
        <dbReference type="ARBA" id="ARBA00022729"/>
    </source>
</evidence>
<dbReference type="PANTHER" id="PTHR24043:SF0">
    <property type="entry name" value="SCAVENGER RECEPTOR CLASS F MEMBER 1"/>
    <property type="match status" value="1"/>
</dbReference>
<keyword evidence="4" id="KW-0812">Transmembrane</keyword>
<evidence type="ECO:0000313" key="14">
    <source>
        <dbReference type="Proteomes" id="UP000186698"/>
    </source>
</evidence>
<evidence type="ECO:0000256" key="1">
    <source>
        <dbReference type="ARBA" id="ARBA00004479"/>
    </source>
</evidence>
<dbReference type="GO" id="GO:0016358">
    <property type="term" value="P:dendrite development"/>
    <property type="evidence" value="ECO:0000318"/>
    <property type="project" value="GO_Central"/>
</dbReference>
<keyword evidence="7" id="KW-0130">Cell adhesion</keyword>
<evidence type="ECO:0000256" key="12">
    <source>
        <dbReference type="ARBA" id="ARBA00023180"/>
    </source>
</evidence>
<evidence type="ECO:0000256" key="6">
    <source>
        <dbReference type="ARBA" id="ARBA00022737"/>
    </source>
</evidence>
<dbReference type="Bgee" id="108708026">
    <property type="expression patterns" value="Expressed in spleen and 9 other cell types or tissues"/>
</dbReference>
<dbReference type="CTD" id="108708026"/>
<dbReference type="SMART" id="SM00180">
    <property type="entry name" value="EGF_Lam"/>
    <property type="match status" value="4"/>
</dbReference>
<dbReference type="InterPro" id="IPR000742">
    <property type="entry name" value="EGF"/>
</dbReference>
<proteinExistence type="predicted"/>
<keyword evidence="14" id="KW-1185">Reference proteome</keyword>
<dbReference type="GO" id="GO:0016322">
    <property type="term" value="P:neuron remodeling"/>
    <property type="evidence" value="ECO:0000318"/>
    <property type="project" value="GO_Central"/>
</dbReference>
<dbReference type="GO" id="GO:0016020">
    <property type="term" value="C:membrane"/>
    <property type="evidence" value="ECO:0000318"/>
    <property type="project" value="GO_Central"/>
</dbReference>
<dbReference type="PROSITE" id="PS50026">
    <property type="entry name" value="EGF_3"/>
    <property type="match status" value="1"/>
</dbReference>
<dbReference type="PANTHER" id="PTHR24043">
    <property type="entry name" value="SCAVENGER RECEPTOR CLASS F"/>
    <property type="match status" value="1"/>
</dbReference>
<evidence type="ECO:0000256" key="8">
    <source>
        <dbReference type="ARBA" id="ARBA00022989"/>
    </source>
</evidence>
<dbReference type="InterPro" id="IPR042635">
    <property type="entry name" value="MEGF10/SREC1/2-like"/>
</dbReference>
<dbReference type="GO" id="GO:0005044">
    <property type="term" value="F:scavenger receptor activity"/>
    <property type="evidence" value="ECO:0000318"/>
    <property type="project" value="GO_Central"/>
</dbReference>
<dbReference type="GO" id="GO:0030169">
    <property type="term" value="F:low-density lipoprotein particle binding"/>
    <property type="evidence" value="ECO:0000318"/>
    <property type="project" value="GO_Central"/>
</dbReference>
<dbReference type="PRINTS" id="PR00011">
    <property type="entry name" value="EGFLAMININ"/>
</dbReference>
<dbReference type="STRING" id="8355.A0A1L8HDV8"/>
<evidence type="ECO:0000313" key="16">
    <source>
        <dbReference type="Xenbase" id="XB-GENE-17336479"/>
    </source>
</evidence>
<dbReference type="InterPro" id="IPR002049">
    <property type="entry name" value="LE_dom"/>
</dbReference>
<keyword evidence="10 13" id="KW-1015">Disulfide bond</keyword>
<keyword evidence="8" id="KW-1133">Transmembrane helix</keyword>
<keyword evidence="5" id="KW-0732">Signal</keyword>
<dbReference type="OMA" id="CFHGNCH"/>
<comment type="caution">
    <text evidence="13">Lacks conserved residue(s) required for the propagation of feature annotation.</text>
</comment>
<evidence type="ECO:0000256" key="2">
    <source>
        <dbReference type="ARBA" id="ARBA00022536"/>
    </source>
</evidence>
<dbReference type="OrthoDB" id="6130531at2759"/>
<evidence type="ECO:0000256" key="4">
    <source>
        <dbReference type="ARBA" id="ARBA00022692"/>
    </source>
</evidence>
<dbReference type="PROSITE" id="PS00022">
    <property type="entry name" value="EGF_1"/>
    <property type="match status" value="3"/>
</dbReference>
<accession>A0A1L8HDV8</accession>
<evidence type="ECO:0000256" key="10">
    <source>
        <dbReference type="ARBA" id="ARBA00023157"/>
    </source>
</evidence>
<dbReference type="GeneID" id="108708026"/>
<dbReference type="Proteomes" id="UP000186698">
    <property type="component" value="Chromosome 2L"/>
</dbReference>
<dbReference type="GO" id="GO:0007157">
    <property type="term" value="P:heterophilic cell-cell adhesion via plasma membrane cell adhesion molecules"/>
    <property type="evidence" value="ECO:0000318"/>
    <property type="project" value="GO_Central"/>
</dbReference>
<comment type="subcellular location">
    <subcellularLocation>
        <location evidence="1">Membrane</location>
        <topology evidence="1">Single-pass type I membrane protein</topology>
    </subcellularLocation>
</comment>
<name>A0A1L8HDV8_XENLA</name>
<dbReference type="SMART" id="SM00181">
    <property type="entry name" value="EGF"/>
    <property type="match status" value="7"/>
</dbReference>
<dbReference type="PaxDb" id="8355-A0A1L8HDV8"/>
<evidence type="ECO:0000256" key="11">
    <source>
        <dbReference type="ARBA" id="ARBA00023170"/>
    </source>
</evidence>
<dbReference type="AlphaFoldDB" id="A0A1L8HDV8"/>